<keyword evidence="1" id="KW-0812">Transmembrane</keyword>
<dbReference type="Proteomes" id="UP000027632">
    <property type="component" value="Unassembled WGS sequence"/>
</dbReference>
<feature type="transmembrane region" description="Helical" evidence="1">
    <location>
        <begin position="6"/>
        <end position="29"/>
    </location>
</feature>
<dbReference type="SUPFAM" id="SSF117125">
    <property type="entry name" value="Putative glucosidase YicI, C-terminal domain"/>
    <property type="match status" value="1"/>
</dbReference>
<keyword evidence="1" id="KW-1133">Transmembrane helix</keyword>
<evidence type="ECO:0000256" key="1">
    <source>
        <dbReference type="SAM" id="Phobius"/>
    </source>
</evidence>
<keyword evidence="1" id="KW-0472">Membrane</keyword>
<protein>
    <submittedName>
        <fullName evidence="2">Uncharacterized protein</fullName>
    </submittedName>
</protein>
<keyword evidence="3" id="KW-1185">Reference proteome</keyword>
<dbReference type="RefSeq" id="WP_037643380.1">
    <property type="nucleotide sequence ID" value="NZ_KL503830.1"/>
</dbReference>
<dbReference type="InterPro" id="IPR013780">
    <property type="entry name" value="Glyco_hydro_b"/>
</dbReference>
<organism evidence="2 3">
    <name type="scientific">Streptomyces griseorubens</name>
    <dbReference type="NCBI Taxonomy" id="66897"/>
    <lineage>
        <taxon>Bacteria</taxon>
        <taxon>Bacillati</taxon>
        <taxon>Actinomycetota</taxon>
        <taxon>Actinomycetes</taxon>
        <taxon>Kitasatosporales</taxon>
        <taxon>Streptomycetaceae</taxon>
        <taxon>Streptomyces</taxon>
        <taxon>Streptomyces althioticus group</taxon>
    </lineage>
</organism>
<reference evidence="2 3" key="1">
    <citation type="submission" date="2014-04" db="EMBL/GenBank/DDBJ databases">
        <title>Draft genome sequence of the novel Streptomyces griseorubens JSD-1 playing a role in carbon and nitrogen cycle.</title>
        <authorList>
            <consortium name="Shanghai Jiao Tong University"/>
            <person name="Feng H."/>
            <person name="Sun Y."/>
            <person name="Zhi Y."/>
            <person name="Mao L."/>
            <person name="Luo Y."/>
            <person name="Wei X."/>
            <person name="Zhou P."/>
        </authorList>
    </citation>
    <scope>NUCLEOTIDE SEQUENCE [LARGE SCALE GENOMIC DNA]</scope>
    <source>
        <strain evidence="2 3">JSD-1</strain>
    </source>
</reference>
<gene>
    <name evidence="2" type="ORF">DJ64_23140</name>
</gene>
<dbReference type="Gene3D" id="2.60.40.1180">
    <property type="entry name" value="Golgi alpha-mannosidase II"/>
    <property type="match status" value="1"/>
</dbReference>
<accession>A0ABR4SSI9</accession>
<dbReference type="EMBL" id="JJMG01000237">
    <property type="protein sequence ID" value="KEG38168.1"/>
    <property type="molecule type" value="Genomic_DNA"/>
</dbReference>
<proteinExistence type="predicted"/>
<name>A0ABR4SSI9_9ACTN</name>
<evidence type="ECO:0000313" key="2">
    <source>
        <dbReference type="EMBL" id="KEG38168.1"/>
    </source>
</evidence>
<evidence type="ECO:0000313" key="3">
    <source>
        <dbReference type="Proteomes" id="UP000027632"/>
    </source>
</evidence>
<sequence length="70" mass="6668">MCVGAVGVAAVGVAAVGVAAVGVAAVATFHVRRDGDALRVTASGTDRPFTVRVAGGAEATGSGEVSVRVS</sequence>
<comment type="caution">
    <text evidence="2">The sequence shown here is derived from an EMBL/GenBank/DDBJ whole genome shotgun (WGS) entry which is preliminary data.</text>
</comment>